<dbReference type="EnsemblPlants" id="EMT23384">
    <property type="protein sequence ID" value="EMT23384"/>
    <property type="gene ID" value="F775_23761"/>
</dbReference>
<organism evidence="1">
    <name type="scientific">Aegilops tauschii</name>
    <name type="common">Tausch's goatgrass</name>
    <name type="synonym">Aegilops squarrosa</name>
    <dbReference type="NCBI Taxonomy" id="37682"/>
    <lineage>
        <taxon>Eukaryota</taxon>
        <taxon>Viridiplantae</taxon>
        <taxon>Streptophyta</taxon>
        <taxon>Embryophyta</taxon>
        <taxon>Tracheophyta</taxon>
        <taxon>Spermatophyta</taxon>
        <taxon>Magnoliopsida</taxon>
        <taxon>Liliopsida</taxon>
        <taxon>Poales</taxon>
        <taxon>Poaceae</taxon>
        <taxon>BOP clade</taxon>
        <taxon>Pooideae</taxon>
        <taxon>Triticodae</taxon>
        <taxon>Triticeae</taxon>
        <taxon>Triticinae</taxon>
        <taxon>Aegilops</taxon>
    </lineage>
</organism>
<proteinExistence type="predicted"/>
<sequence length="155" mass="16785">MMLLPLGRAAARLSSPPVPPARVASRADDVFLCLEELPMDDMQRLPSGSSNLAIEVYGMIGSGKSSLLFYSLWDDRLSVSCSKKGCHLCQVNQLGKVTLDHRLVKYSCVISCTPLVILPMELALALEKMVNEKLPNLPTARGVLRGNGLSGAFLQ</sequence>
<protein>
    <submittedName>
        <fullName evidence="1">Uncharacterized protein</fullName>
    </submittedName>
</protein>
<name>M8BN69_AEGTA</name>
<dbReference type="AlphaFoldDB" id="M8BN69"/>
<reference evidence="1" key="1">
    <citation type="submission" date="2015-06" db="UniProtKB">
        <authorList>
            <consortium name="EnsemblPlants"/>
        </authorList>
    </citation>
    <scope>IDENTIFICATION</scope>
</reference>
<accession>M8BN69</accession>
<evidence type="ECO:0000313" key="1">
    <source>
        <dbReference type="EnsemblPlants" id="EMT23384"/>
    </source>
</evidence>